<dbReference type="RefSeq" id="WP_051965438.1">
    <property type="nucleotide sequence ID" value="NZ_CP045798.1"/>
</dbReference>
<evidence type="ECO:0008006" key="3">
    <source>
        <dbReference type="Google" id="ProtNLM"/>
    </source>
</evidence>
<gene>
    <name evidence="1" type="ORF">BR63_11655</name>
</gene>
<proteinExistence type="predicted"/>
<protein>
    <recommendedName>
        <fullName evidence="3">Acyltransferase</fullName>
    </recommendedName>
</protein>
<dbReference type="InterPro" id="IPR050179">
    <property type="entry name" value="Trans_hexapeptide_repeat"/>
</dbReference>
<dbReference type="SUPFAM" id="SSF51161">
    <property type="entry name" value="Trimeric LpxA-like enzymes"/>
    <property type="match status" value="1"/>
</dbReference>
<reference evidence="1 2" key="1">
    <citation type="journal article" date="2019" name="Front. Microbiol.">
        <title>Thermoanaerosceptrum fracticalcis gen. nov. sp. nov., a Novel Fumarate-Fermenting Microorganism From a Deep Fractured Carbonate Aquifer of the US Great Basin.</title>
        <authorList>
            <person name="Hamilton-Brehm S.D."/>
            <person name="Stewart L.E."/>
            <person name="Zavarin M."/>
            <person name="Caldwell M."/>
            <person name="Lawson P.A."/>
            <person name="Onstott T.C."/>
            <person name="Grzymski J."/>
            <person name="Neveux I."/>
            <person name="Lollar B.S."/>
            <person name="Russell C.E."/>
            <person name="Moser D.P."/>
        </authorList>
    </citation>
    <scope>NUCLEOTIDE SEQUENCE [LARGE SCALE GENOMIC DNA]</scope>
    <source>
        <strain evidence="1 2">DRI-13</strain>
    </source>
</reference>
<dbReference type="KEGG" id="tfr:BR63_11655"/>
<accession>A0A7G6E4A3</accession>
<dbReference type="Gene3D" id="2.160.10.10">
    <property type="entry name" value="Hexapeptide repeat proteins"/>
    <property type="match status" value="1"/>
</dbReference>
<keyword evidence="2" id="KW-1185">Reference proteome</keyword>
<dbReference type="CDD" id="cd04647">
    <property type="entry name" value="LbH_MAT_like"/>
    <property type="match status" value="1"/>
</dbReference>
<dbReference type="EMBL" id="CP045798">
    <property type="protein sequence ID" value="QNB46907.1"/>
    <property type="molecule type" value="Genomic_DNA"/>
</dbReference>
<dbReference type="InterPro" id="IPR011004">
    <property type="entry name" value="Trimer_LpxA-like_sf"/>
</dbReference>
<evidence type="ECO:0000313" key="1">
    <source>
        <dbReference type="EMBL" id="QNB46907.1"/>
    </source>
</evidence>
<name>A0A7G6E4A3_THEFR</name>
<dbReference type="AlphaFoldDB" id="A0A7G6E4A3"/>
<dbReference type="OrthoDB" id="9801697at2"/>
<sequence length="213" mass="24289">MLKTNEQFLFLGKNVKVETGINIALPSKTWIGNNVEIKRDVLFGIHPFGNAKQKMRIKVDDRTFIGQRVIIESYNQVIIEEDVMIASGVYISDSQHEYRNPQVPPIYQGTQSINNVLVIQRGVWIGHSATVLGNIVLGYGSVIGANCVVTTDIPSHCVVYGNPARILKIYHYQKQEWIKPQYDEELIEILQERGEFRGYNDKLILQSLSRSER</sequence>
<dbReference type="Proteomes" id="UP000515847">
    <property type="component" value="Chromosome"/>
</dbReference>
<evidence type="ECO:0000313" key="2">
    <source>
        <dbReference type="Proteomes" id="UP000515847"/>
    </source>
</evidence>
<dbReference type="PANTHER" id="PTHR43300">
    <property type="entry name" value="ACETYLTRANSFERASE"/>
    <property type="match status" value="1"/>
</dbReference>
<organism evidence="1 2">
    <name type="scientific">Thermanaerosceptrum fracticalcis</name>
    <dbReference type="NCBI Taxonomy" id="1712410"/>
    <lineage>
        <taxon>Bacteria</taxon>
        <taxon>Bacillati</taxon>
        <taxon>Bacillota</taxon>
        <taxon>Clostridia</taxon>
        <taxon>Eubacteriales</taxon>
        <taxon>Peptococcaceae</taxon>
        <taxon>Thermanaerosceptrum</taxon>
    </lineage>
</organism>